<evidence type="ECO:0000256" key="1">
    <source>
        <dbReference type="SAM" id="MobiDB-lite"/>
    </source>
</evidence>
<dbReference type="Proteomes" id="UP000008744">
    <property type="component" value="Unassembled WGS sequence"/>
</dbReference>
<evidence type="ECO:0000313" key="3">
    <source>
        <dbReference type="Proteomes" id="UP000008744"/>
    </source>
</evidence>
<feature type="compositionally biased region" description="Polar residues" evidence="1">
    <location>
        <begin position="35"/>
        <end position="54"/>
    </location>
</feature>
<gene>
    <name evidence="2" type="primary">Dper\GL22384</name>
    <name evidence="2" type="ORF">Dper_GL22384</name>
</gene>
<dbReference type="HOGENOM" id="CLU_1929763_0_0_1"/>
<name>B4HDK8_DROPE</name>
<accession>B4HDK8</accession>
<dbReference type="eggNOG" id="KOG2838">
    <property type="taxonomic scope" value="Eukaryota"/>
</dbReference>
<dbReference type="EMBL" id="CH480568">
    <property type="protein sequence ID" value="EDW30224.1"/>
    <property type="molecule type" value="Genomic_DNA"/>
</dbReference>
<dbReference type="PhylomeDB" id="B4HDK8"/>
<protein>
    <submittedName>
        <fullName evidence="2">GL22384</fullName>
    </submittedName>
</protein>
<organism evidence="3">
    <name type="scientific">Drosophila persimilis</name>
    <name type="common">Fruit fly</name>
    <dbReference type="NCBI Taxonomy" id="7234"/>
    <lineage>
        <taxon>Eukaryota</taxon>
        <taxon>Metazoa</taxon>
        <taxon>Ecdysozoa</taxon>
        <taxon>Arthropoda</taxon>
        <taxon>Hexapoda</taxon>
        <taxon>Insecta</taxon>
        <taxon>Pterygota</taxon>
        <taxon>Neoptera</taxon>
        <taxon>Endopterygota</taxon>
        <taxon>Diptera</taxon>
        <taxon>Brachycera</taxon>
        <taxon>Muscomorpha</taxon>
        <taxon>Ephydroidea</taxon>
        <taxon>Drosophilidae</taxon>
        <taxon>Drosophila</taxon>
        <taxon>Sophophora</taxon>
    </lineage>
</organism>
<sequence length="148" mass="15893">MSVENGACALDSGNSHLSDMMPDEAMATASLGQLHLSNNTGNTSGRSVGSNNDMPESLQLDLGDGPSPRVVGNVPSALTLRSIHHALPQSNYHRFVQRSSSPFDMMRHGQLSPTSHPPDPGSFNSGPPRFYRGCKWAQIRGTLFGMPF</sequence>
<evidence type="ECO:0000313" key="2">
    <source>
        <dbReference type="EMBL" id="EDW30224.1"/>
    </source>
</evidence>
<dbReference type="AlphaFoldDB" id="B4HDK8"/>
<reference evidence="2 3" key="1">
    <citation type="journal article" date="2007" name="Nature">
        <title>Evolution of genes and genomes on the Drosophila phylogeny.</title>
        <authorList>
            <consortium name="Drosophila 12 Genomes Consortium"/>
            <person name="Clark A.G."/>
            <person name="Eisen M.B."/>
            <person name="Smith D.R."/>
            <person name="Bergman C.M."/>
            <person name="Oliver B."/>
            <person name="Markow T.A."/>
            <person name="Kaufman T.C."/>
            <person name="Kellis M."/>
            <person name="Gelbart W."/>
            <person name="Iyer V.N."/>
            <person name="Pollard D.A."/>
            <person name="Sackton T.B."/>
            <person name="Larracuente A.M."/>
            <person name="Singh N.D."/>
            <person name="Abad J.P."/>
            <person name="Abt D.N."/>
            <person name="Adryan B."/>
            <person name="Aguade M."/>
            <person name="Akashi H."/>
            <person name="Anderson W.W."/>
            <person name="Aquadro C.F."/>
            <person name="Ardell D.H."/>
            <person name="Arguello R."/>
            <person name="Artieri C.G."/>
            <person name="Barbash D.A."/>
            <person name="Barker D."/>
            <person name="Barsanti P."/>
            <person name="Batterham P."/>
            <person name="Batzoglou S."/>
            <person name="Begun D."/>
            <person name="Bhutkar A."/>
            <person name="Blanco E."/>
            <person name="Bosak S.A."/>
            <person name="Bradley R.K."/>
            <person name="Brand A.D."/>
            <person name="Brent M.R."/>
            <person name="Brooks A.N."/>
            <person name="Brown R.H."/>
            <person name="Butlin R.K."/>
            <person name="Caggese C."/>
            <person name="Calvi B.R."/>
            <person name="Bernardo de Carvalho A."/>
            <person name="Caspi A."/>
            <person name="Castrezana S."/>
            <person name="Celniker S.E."/>
            <person name="Chang J.L."/>
            <person name="Chapple C."/>
            <person name="Chatterji S."/>
            <person name="Chinwalla A."/>
            <person name="Civetta A."/>
            <person name="Clifton S.W."/>
            <person name="Comeron J.M."/>
            <person name="Costello J.C."/>
            <person name="Coyne J.A."/>
            <person name="Daub J."/>
            <person name="David R.G."/>
            <person name="Delcher A.L."/>
            <person name="Delehaunty K."/>
            <person name="Do C.B."/>
            <person name="Ebling H."/>
            <person name="Edwards K."/>
            <person name="Eickbush T."/>
            <person name="Evans J.D."/>
            <person name="Filipski A."/>
            <person name="Findeiss S."/>
            <person name="Freyhult E."/>
            <person name="Fulton L."/>
            <person name="Fulton R."/>
            <person name="Garcia A.C."/>
            <person name="Gardiner A."/>
            <person name="Garfield D.A."/>
            <person name="Garvin B.E."/>
            <person name="Gibson G."/>
            <person name="Gilbert D."/>
            <person name="Gnerre S."/>
            <person name="Godfrey J."/>
            <person name="Good R."/>
            <person name="Gotea V."/>
            <person name="Gravely B."/>
            <person name="Greenberg A.J."/>
            <person name="Griffiths-Jones S."/>
            <person name="Gross S."/>
            <person name="Guigo R."/>
            <person name="Gustafson E.A."/>
            <person name="Haerty W."/>
            <person name="Hahn M.W."/>
            <person name="Halligan D.L."/>
            <person name="Halpern A.L."/>
            <person name="Halter G.M."/>
            <person name="Han M.V."/>
            <person name="Heger A."/>
            <person name="Hillier L."/>
            <person name="Hinrichs A.S."/>
            <person name="Holmes I."/>
            <person name="Hoskins R.A."/>
            <person name="Hubisz M.J."/>
            <person name="Hultmark D."/>
            <person name="Huntley M.A."/>
            <person name="Jaffe D.B."/>
            <person name="Jagadeeshan S."/>
            <person name="Jeck W.R."/>
            <person name="Johnson J."/>
            <person name="Jones C.D."/>
            <person name="Jordan W.C."/>
            <person name="Karpen G.H."/>
            <person name="Kataoka E."/>
            <person name="Keightley P.D."/>
            <person name="Kheradpour P."/>
            <person name="Kirkness E.F."/>
            <person name="Koerich L.B."/>
            <person name="Kristiansen K."/>
            <person name="Kudrna D."/>
            <person name="Kulathinal R.J."/>
            <person name="Kumar S."/>
            <person name="Kwok R."/>
            <person name="Lander E."/>
            <person name="Langley C.H."/>
            <person name="Lapoint R."/>
            <person name="Lazzaro B.P."/>
            <person name="Lee S.J."/>
            <person name="Levesque L."/>
            <person name="Li R."/>
            <person name="Lin C.F."/>
            <person name="Lin M.F."/>
            <person name="Lindblad-Toh K."/>
            <person name="Llopart A."/>
            <person name="Long M."/>
            <person name="Low L."/>
            <person name="Lozovsky E."/>
            <person name="Lu J."/>
            <person name="Luo M."/>
            <person name="Machado C.A."/>
            <person name="Makalowski W."/>
            <person name="Marzo M."/>
            <person name="Matsuda M."/>
            <person name="Matzkin L."/>
            <person name="McAllister B."/>
            <person name="McBride C.S."/>
            <person name="McKernan B."/>
            <person name="McKernan K."/>
            <person name="Mendez-Lago M."/>
            <person name="Minx P."/>
            <person name="Mollenhauer M.U."/>
            <person name="Montooth K."/>
            <person name="Mount S.M."/>
            <person name="Mu X."/>
            <person name="Myers E."/>
            <person name="Negre B."/>
            <person name="Newfeld S."/>
            <person name="Nielsen R."/>
            <person name="Noor M.A."/>
            <person name="O'Grady P."/>
            <person name="Pachter L."/>
            <person name="Papaceit M."/>
            <person name="Parisi M.J."/>
            <person name="Parisi M."/>
            <person name="Parts L."/>
            <person name="Pedersen J.S."/>
            <person name="Pesole G."/>
            <person name="Phillippy A.M."/>
            <person name="Ponting C.P."/>
            <person name="Pop M."/>
            <person name="Porcelli D."/>
            <person name="Powell J.R."/>
            <person name="Prohaska S."/>
            <person name="Pruitt K."/>
            <person name="Puig M."/>
            <person name="Quesneville H."/>
            <person name="Ram K.R."/>
            <person name="Rand D."/>
            <person name="Rasmussen M.D."/>
            <person name="Reed L.K."/>
            <person name="Reenan R."/>
            <person name="Reily A."/>
            <person name="Remington K.A."/>
            <person name="Rieger T.T."/>
            <person name="Ritchie M.G."/>
            <person name="Robin C."/>
            <person name="Rogers Y.H."/>
            <person name="Rohde C."/>
            <person name="Rozas J."/>
            <person name="Rubenfield M.J."/>
            <person name="Ruiz A."/>
            <person name="Russo S."/>
            <person name="Salzberg S.L."/>
            <person name="Sanchez-Gracia A."/>
            <person name="Saranga D.J."/>
            <person name="Sato H."/>
            <person name="Schaeffer S.W."/>
            <person name="Schatz M.C."/>
            <person name="Schlenke T."/>
            <person name="Schwartz R."/>
            <person name="Segarra C."/>
            <person name="Singh R.S."/>
            <person name="Sirot L."/>
            <person name="Sirota M."/>
            <person name="Sisneros N.B."/>
            <person name="Smith C.D."/>
            <person name="Smith T.F."/>
            <person name="Spieth J."/>
            <person name="Stage D.E."/>
            <person name="Stark A."/>
            <person name="Stephan W."/>
            <person name="Strausberg R.L."/>
            <person name="Strempel S."/>
            <person name="Sturgill D."/>
            <person name="Sutton G."/>
            <person name="Sutton G.G."/>
            <person name="Tao W."/>
            <person name="Teichmann S."/>
            <person name="Tobari Y.N."/>
            <person name="Tomimura Y."/>
            <person name="Tsolas J.M."/>
            <person name="Valente V.L."/>
            <person name="Venter E."/>
            <person name="Venter J.C."/>
            <person name="Vicario S."/>
            <person name="Vieira F.G."/>
            <person name="Vilella A.J."/>
            <person name="Villasante A."/>
            <person name="Walenz B."/>
            <person name="Wang J."/>
            <person name="Wasserman M."/>
            <person name="Watts T."/>
            <person name="Wilson D."/>
            <person name="Wilson R.K."/>
            <person name="Wing R.A."/>
            <person name="Wolfner M.F."/>
            <person name="Wong A."/>
            <person name="Wong G.K."/>
            <person name="Wu C.I."/>
            <person name="Wu G."/>
            <person name="Yamamoto D."/>
            <person name="Yang H.P."/>
            <person name="Yang S.P."/>
            <person name="Yorke J.A."/>
            <person name="Yoshida K."/>
            <person name="Zdobnov E."/>
            <person name="Zhang P."/>
            <person name="Zhang Y."/>
            <person name="Zimin A.V."/>
            <person name="Baldwin J."/>
            <person name="Abdouelleil A."/>
            <person name="Abdulkadir J."/>
            <person name="Abebe A."/>
            <person name="Abera B."/>
            <person name="Abreu J."/>
            <person name="Acer S.C."/>
            <person name="Aftuck L."/>
            <person name="Alexander A."/>
            <person name="An P."/>
            <person name="Anderson E."/>
            <person name="Anderson S."/>
            <person name="Arachi H."/>
            <person name="Azer M."/>
            <person name="Bachantsang P."/>
            <person name="Barry A."/>
            <person name="Bayul T."/>
            <person name="Berlin A."/>
            <person name="Bessette D."/>
            <person name="Bloom T."/>
            <person name="Blye J."/>
            <person name="Boguslavskiy L."/>
            <person name="Bonnet C."/>
            <person name="Boukhgalter B."/>
            <person name="Bourzgui I."/>
            <person name="Brown A."/>
            <person name="Cahill P."/>
            <person name="Channer S."/>
            <person name="Cheshatsang Y."/>
            <person name="Chuda L."/>
            <person name="Citroen M."/>
            <person name="Collymore A."/>
            <person name="Cooke P."/>
            <person name="Costello M."/>
            <person name="D'Aco K."/>
            <person name="Daza R."/>
            <person name="De Haan G."/>
            <person name="DeGray S."/>
            <person name="DeMaso C."/>
            <person name="Dhargay N."/>
            <person name="Dooley K."/>
            <person name="Dooley E."/>
            <person name="Doricent M."/>
            <person name="Dorje P."/>
            <person name="Dorjee K."/>
            <person name="Dupes A."/>
            <person name="Elong R."/>
            <person name="Falk J."/>
            <person name="Farina A."/>
            <person name="Faro S."/>
            <person name="Ferguson D."/>
            <person name="Fisher S."/>
            <person name="Foley C.D."/>
            <person name="Franke A."/>
            <person name="Friedrich D."/>
            <person name="Gadbois L."/>
            <person name="Gearin G."/>
            <person name="Gearin C.R."/>
            <person name="Giannoukos G."/>
            <person name="Goode T."/>
            <person name="Graham J."/>
            <person name="Grandbois E."/>
            <person name="Grewal S."/>
            <person name="Gyaltsen K."/>
            <person name="Hafez N."/>
            <person name="Hagos B."/>
            <person name="Hall J."/>
            <person name="Henson C."/>
            <person name="Hollinger A."/>
            <person name="Honan T."/>
            <person name="Huard M.D."/>
            <person name="Hughes L."/>
            <person name="Hurhula B."/>
            <person name="Husby M.E."/>
            <person name="Kamat A."/>
            <person name="Kanga B."/>
            <person name="Kashin S."/>
            <person name="Khazanovich D."/>
            <person name="Kisner P."/>
            <person name="Lance K."/>
            <person name="Lara M."/>
            <person name="Lee W."/>
            <person name="Lennon N."/>
            <person name="Letendre F."/>
            <person name="LeVine R."/>
            <person name="Lipovsky A."/>
            <person name="Liu X."/>
            <person name="Liu J."/>
            <person name="Liu S."/>
            <person name="Lokyitsang T."/>
            <person name="Lokyitsang Y."/>
            <person name="Lubonja R."/>
            <person name="Lui A."/>
            <person name="MacDonald P."/>
            <person name="Magnisalis V."/>
            <person name="Maru K."/>
            <person name="Matthews C."/>
            <person name="McCusker W."/>
            <person name="McDonough S."/>
            <person name="Mehta T."/>
            <person name="Meldrim J."/>
            <person name="Meneus L."/>
            <person name="Mihai O."/>
            <person name="Mihalev A."/>
            <person name="Mihova T."/>
            <person name="Mittelman R."/>
            <person name="Mlenga V."/>
            <person name="Montmayeur A."/>
            <person name="Mulrain L."/>
            <person name="Navidi A."/>
            <person name="Naylor J."/>
            <person name="Negash T."/>
            <person name="Nguyen T."/>
            <person name="Nguyen N."/>
            <person name="Nicol R."/>
            <person name="Norbu C."/>
            <person name="Norbu N."/>
            <person name="Novod N."/>
            <person name="O'Neill B."/>
            <person name="Osman S."/>
            <person name="Markiewicz E."/>
            <person name="Oyono O.L."/>
            <person name="Patti C."/>
            <person name="Phunkhang P."/>
            <person name="Pierre F."/>
            <person name="Priest M."/>
            <person name="Raghuraman S."/>
            <person name="Rege F."/>
            <person name="Reyes R."/>
            <person name="Rise C."/>
            <person name="Rogov P."/>
            <person name="Ross K."/>
            <person name="Ryan E."/>
            <person name="Settipalli S."/>
            <person name="Shea T."/>
            <person name="Sherpa N."/>
            <person name="Shi L."/>
            <person name="Shih D."/>
            <person name="Sparrow T."/>
            <person name="Spaulding J."/>
            <person name="Stalker J."/>
            <person name="Stange-Thomann N."/>
            <person name="Stavropoulos S."/>
            <person name="Stone C."/>
            <person name="Strader C."/>
            <person name="Tesfaye S."/>
            <person name="Thomson T."/>
            <person name="Thoulutsang Y."/>
            <person name="Thoulutsang D."/>
            <person name="Topham K."/>
            <person name="Topping I."/>
            <person name="Tsamla T."/>
            <person name="Vassiliev H."/>
            <person name="Vo A."/>
            <person name="Wangchuk T."/>
            <person name="Wangdi T."/>
            <person name="Weiand M."/>
            <person name="Wilkinson J."/>
            <person name="Wilson A."/>
            <person name="Yadav S."/>
            <person name="Young G."/>
            <person name="Yu Q."/>
            <person name="Zembek L."/>
            <person name="Zhong D."/>
            <person name="Zimmer A."/>
            <person name="Zwirko Z."/>
            <person name="Jaffe D.B."/>
            <person name="Alvarez P."/>
            <person name="Brockman W."/>
            <person name="Butler J."/>
            <person name="Chin C."/>
            <person name="Gnerre S."/>
            <person name="Grabherr M."/>
            <person name="Kleber M."/>
            <person name="Mauceli E."/>
            <person name="MacCallum I."/>
        </authorList>
    </citation>
    <scope>NUCLEOTIDE SEQUENCE [LARGE SCALE GENOMIC DNA]</scope>
    <source>
        <strain evidence="3">MSH-3 / Tucson 14011-0111.49</strain>
    </source>
</reference>
<proteinExistence type="predicted"/>
<feature type="region of interest" description="Disordered" evidence="1">
    <location>
        <begin position="35"/>
        <end position="70"/>
    </location>
</feature>
<feature type="region of interest" description="Disordered" evidence="1">
    <location>
        <begin position="107"/>
        <end position="127"/>
    </location>
</feature>
<dbReference type="OrthoDB" id="2347980at2759"/>
<keyword evidence="3" id="KW-1185">Reference proteome</keyword>